<keyword evidence="4" id="KW-0472">Membrane</keyword>
<proteinExistence type="predicted"/>
<organism evidence="5 6">
    <name type="scientific">Cobetia crustatorum</name>
    <dbReference type="NCBI Taxonomy" id="553385"/>
    <lineage>
        <taxon>Bacteria</taxon>
        <taxon>Pseudomonadati</taxon>
        <taxon>Pseudomonadota</taxon>
        <taxon>Gammaproteobacteria</taxon>
        <taxon>Oceanospirillales</taxon>
        <taxon>Halomonadaceae</taxon>
        <taxon>Cobetia</taxon>
    </lineage>
</organism>
<feature type="transmembrane region" description="Helical" evidence="4">
    <location>
        <begin position="181"/>
        <end position="199"/>
    </location>
</feature>
<accession>A0A558HKA5</accession>
<keyword evidence="2 3" id="KW-0175">Coiled coil</keyword>
<gene>
    <name evidence="5" type="ORF">FQP86_10570</name>
</gene>
<evidence type="ECO:0000256" key="4">
    <source>
        <dbReference type="SAM" id="Phobius"/>
    </source>
</evidence>
<comment type="caution">
    <text evidence="5">The sequence shown here is derived from an EMBL/GenBank/DDBJ whole genome shotgun (WGS) entry which is preliminary data.</text>
</comment>
<comment type="subcellular location">
    <subcellularLocation>
        <location evidence="1">Cell envelope</location>
    </subcellularLocation>
</comment>
<sequence>MSEPNQFDTAQLSALFDVEHRARKAETLKALRYVAVNDARQVIDYQQAAMVERSGVNGWRITALANVPSVDRNSLYVQWVEHVMAHHLPVGSEPTVLGTDGMDEWALATWREVCPGQVLLVPMNTRESSASWLWLTREAPWQPAPINLAAHLGEVFGHAMNAFVQTRQRAQWRSRLRSSRLWWGALVLALLILCLPVRLSALAPAEVVARAPLMVSSPMDGVVDHVLVEPNAQVIKGQPLVKLQDIDAQARLKVADQALNVAQARYEQARQEAFGDAKSRASMAALSAERDLRAVQRTYAEVQLEQVILRADEAGLAIFDDPNDWAGRPVRTGERIMQLADPLDRKVNIELPVDDALVLSKGAPITLFLDSRPLSPIEGEVERVSYKPIINGRDQLIYHVSATLEESPDFLRIGLRGTARISGDRVPLAYYLFRRPLAGLRQALGV</sequence>
<evidence type="ECO:0000313" key="6">
    <source>
        <dbReference type="Proteomes" id="UP000319941"/>
    </source>
</evidence>
<keyword evidence="4" id="KW-1133">Transmembrane helix</keyword>
<dbReference type="Gene3D" id="2.40.30.170">
    <property type="match status" value="1"/>
</dbReference>
<name>A0A558HKA5_9GAMM</name>
<reference evidence="5 6" key="1">
    <citation type="submission" date="2019-07" db="EMBL/GenBank/DDBJ databases">
        <title>Diversity of Bacteria from Kongsfjorden, Arctic.</title>
        <authorList>
            <person name="Yu Y."/>
        </authorList>
    </citation>
    <scope>NUCLEOTIDE SEQUENCE [LARGE SCALE GENOMIC DNA]</scope>
    <source>
        <strain evidence="5 6">SM1923</strain>
    </source>
</reference>
<dbReference type="AlphaFoldDB" id="A0A558HKA5"/>
<dbReference type="RefSeq" id="WP_088744080.1">
    <property type="nucleotide sequence ID" value="NZ_CAWOWR010000127.1"/>
</dbReference>
<dbReference type="Proteomes" id="UP000319941">
    <property type="component" value="Unassembled WGS sequence"/>
</dbReference>
<evidence type="ECO:0000256" key="2">
    <source>
        <dbReference type="ARBA" id="ARBA00023054"/>
    </source>
</evidence>
<dbReference type="PANTHER" id="PTHR32347">
    <property type="entry name" value="EFFLUX SYSTEM COMPONENT YKNX-RELATED"/>
    <property type="match status" value="1"/>
</dbReference>
<dbReference type="SUPFAM" id="SSF111369">
    <property type="entry name" value="HlyD-like secretion proteins"/>
    <property type="match status" value="1"/>
</dbReference>
<evidence type="ECO:0000313" key="5">
    <source>
        <dbReference type="EMBL" id="TVU69559.1"/>
    </source>
</evidence>
<protein>
    <submittedName>
        <fullName evidence="5">HlyD family efflux transporter periplasmic adaptor subunit</fullName>
    </submittedName>
</protein>
<keyword evidence="4" id="KW-0812">Transmembrane</keyword>
<evidence type="ECO:0000256" key="3">
    <source>
        <dbReference type="SAM" id="Coils"/>
    </source>
</evidence>
<evidence type="ECO:0000256" key="1">
    <source>
        <dbReference type="ARBA" id="ARBA00004196"/>
    </source>
</evidence>
<feature type="coiled-coil region" evidence="3">
    <location>
        <begin position="252"/>
        <end position="305"/>
    </location>
</feature>
<dbReference type="EMBL" id="VNFH01000007">
    <property type="protein sequence ID" value="TVU69559.1"/>
    <property type="molecule type" value="Genomic_DNA"/>
</dbReference>
<dbReference type="GO" id="GO:0030313">
    <property type="term" value="C:cell envelope"/>
    <property type="evidence" value="ECO:0007669"/>
    <property type="project" value="UniProtKB-SubCell"/>
</dbReference>
<dbReference type="InterPro" id="IPR050465">
    <property type="entry name" value="UPF0194_transport"/>
</dbReference>
<dbReference type="Gene3D" id="2.40.50.100">
    <property type="match status" value="1"/>
</dbReference>
<dbReference type="STRING" id="553385.GCA_000591415_03180"/>
<dbReference type="OrthoDB" id="9763546at2"/>
<keyword evidence="6" id="KW-1185">Reference proteome</keyword>